<sequence length="419" mass="46286">MRGSRENQGLLSCTQFRPYGTGGAMLWILCLALCSLLTPTRADPGALLRLGMDVLNREVQNAMDESHILEKMAAEAGQNRPGMKPIKGITDLKVKDVLVPVITMNFMPRVGIFQCVSTGMTITGKSFMGGNMEIIVVLNITATNRLLQDEETGLPMFKSEGCEIILVSVKTNLPSNMLPKMVNKFLDSTLHKVLPGLMCPAIDAVLVYVNKKWASLNAPMPVGQMGTVQYVLTSVPTTTPSYIQVDFSIGELPPQTTVTLAGFIPKVAEAYPKPKPLVTQIRINKPPKVTMKTGKSLLHLHGTLEMFVARRRGKPPVSLFVLETHFNLKIQYSVHEDRLQMTTSLDRLLSMSRKSSSIGPFKEKKLTGFITDFLQEAYIPVINDVLQVGFPLPDLLDMNYNLAELDITENALVLNLKLD</sequence>
<dbReference type="RefSeq" id="XP_070657606.1">
    <property type="nucleotide sequence ID" value="XM_070801505.1"/>
</dbReference>
<feature type="signal peptide" evidence="2">
    <location>
        <begin position="1"/>
        <end position="42"/>
    </location>
</feature>
<reference evidence="5" key="1">
    <citation type="submission" date="2025-08" db="UniProtKB">
        <authorList>
            <consortium name="RefSeq"/>
        </authorList>
    </citation>
    <scope>IDENTIFICATION</scope>
    <source>
        <tissue evidence="5">Blood</tissue>
    </source>
</reference>
<evidence type="ECO:0000313" key="4">
    <source>
        <dbReference type="Proteomes" id="UP001652663"/>
    </source>
</evidence>
<dbReference type="Pfam" id="PF01273">
    <property type="entry name" value="LBP_BPI_CETP"/>
    <property type="match status" value="1"/>
</dbReference>
<accession>A0ABM4TC26</accession>
<organism evidence="4 5">
    <name type="scientific">Bos indicus</name>
    <name type="common">Zebu</name>
    <dbReference type="NCBI Taxonomy" id="9915"/>
    <lineage>
        <taxon>Eukaryota</taxon>
        <taxon>Metazoa</taxon>
        <taxon>Chordata</taxon>
        <taxon>Craniata</taxon>
        <taxon>Vertebrata</taxon>
        <taxon>Euteleostomi</taxon>
        <taxon>Mammalia</taxon>
        <taxon>Eutheria</taxon>
        <taxon>Laurasiatheria</taxon>
        <taxon>Artiodactyla</taxon>
        <taxon>Ruminantia</taxon>
        <taxon>Pecora</taxon>
        <taxon>Bovidae</taxon>
        <taxon>Bovinae</taxon>
        <taxon>Bos</taxon>
    </lineage>
</organism>
<dbReference type="InterPro" id="IPR017943">
    <property type="entry name" value="Bactericidal_perm-incr_a/b_dom"/>
</dbReference>
<feature type="domain" description="Lipid-binding serum glycoprotein C-terminal" evidence="3">
    <location>
        <begin position="220"/>
        <end position="416"/>
    </location>
</feature>
<dbReference type="Gene3D" id="3.15.10.10">
    <property type="entry name" value="Bactericidal permeability-increasing protein, domain 1"/>
    <property type="match status" value="1"/>
</dbReference>
<dbReference type="GeneID" id="109567815"/>
<dbReference type="SMART" id="SM00329">
    <property type="entry name" value="BPI2"/>
    <property type="match status" value="1"/>
</dbReference>
<dbReference type="PANTHER" id="PTHR46019:SF2">
    <property type="entry name" value="BPI FOLD-CONTAINING FAMILY B MEMBER 6"/>
    <property type="match status" value="1"/>
</dbReference>
<dbReference type="CDD" id="cd00025">
    <property type="entry name" value="BPI1"/>
    <property type="match status" value="1"/>
</dbReference>
<dbReference type="SUPFAM" id="SSF55394">
    <property type="entry name" value="Bactericidal permeability-increasing protein, BPI"/>
    <property type="match status" value="2"/>
</dbReference>
<gene>
    <name evidence="5" type="primary">BPIFB6</name>
</gene>
<keyword evidence="4" id="KW-1185">Reference proteome</keyword>
<dbReference type="PANTHER" id="PTHR46019">
    <property type="entry name" value="BPI FOLD-CONTAINING FAMILY B MEMBER 4-RELATED"/>
    <property type="match status" value="1"/>
</dbReference>
<dbReference type="Proteomes" id="UP001652663">
    <property type="component" value="Chromosome 13"/>
</dbReference>
<protein>
    <submittedName>
        <fullName evidence="5">BPI fold-containing family B member 6 isoform X3</fullName>
    </submittedName>
</protein>
<name>A0ABM4TC26_BOSIN</name>
<dbReference type="InterPro" id="IPR017942">
    <property type="entry name" value="Lipid-bd_serum_glycop_N"/>
</dbReference>
<evidence type="ECO:0000256" key="1">
    <source>
        <dbReference type="ARBA" id="ARBA00007292"/>
    </source>
</evidence>
<dbReference type="Gene3D" id="3.15.20.10">
    <property type="entry name" value="Bactericidal permeability-increasing protein, domain 2"/>
    <property type="match status" value="1"/>
</dbReference>
<feature type="chain" id="PRO_5045271282" evidence="2">
    <location>
        <begin position="43"/>
        <end position="419"/>
    </location>
</feature>
<dbReference type="InterPro" id="IPR001124">
    <property type="entry name" value="Lipid-bd_serum_glycop_C"/>
</dbReference>
<proteinExistence type="inferred from homology"/>
<evidence type="ECO:0000313" key="5">
    <source>
        <dbReference type="RefSeq" id="XP_070657606.1"/>
    </source>
</evidence>
<evidence type="ECO:0000256" key="2">
    <source>
        <dbReference type="SAM" id="SignalP"/>
    </source>
</evidence>
<dbReference type="Pfam" id="PF02886">
    <property type="entry name" value="LBP_BPI_CETP_C"/>
    <property type="match status" value="1"/>
</dbReference>
<keyword evidence="2" id="KW-0732">Signal</keyword>
<comment type="similarity">
    <text evidence="1">Belongs to the BPI/LBP/Plunc superfamily. BPI/LBP family.</text>
</comment>
<dbReference type="InterPro" id="IPR051660">
    <property type="entry name" value="BPI_fold-BPI/LBP"/>
</dbReference>
<evidence type="ECO:0000259" key="3">
    <source>
        <dbReference type="SMART" id="SM00329"/>
    </source>
</evidence>